<keyword evidence="2" id="KW-1185">Reference proteome</keyword>
<evidence type="ECO:0000313" key="1">
    <source>
        <dbReference type="EMBL" id="GIO42270.1"/>
    </source>
</evidence>
<comment type="caution">
    <text evidence="1">The sequence shown here is derived from an EMBL/GenBank/DDBJ whole genome shotgun (WGS) entry which is preliminary data.</text>
</comment>
<evidence type="ECO:0000313" key="2">
    <source>
        <dbReference type="Proteomes" id="UP000678895"/>
    </source>
</evidence>
<dbReference type="Proteomes" id="UP000678895">
    <property type="component" value="Unassembled WGS sequence"/>
</dbReference>
<accession>A0A919Y4J1</accession>
<dbReference type="AlphaFoldDB" id="A0A919Y4J1"/>
<sequence>MSREAILDSILSATAENENMMWMLAALRMAERPVQKEQLRDVTNALYQQIHPDVEQEQLPIRSRHLLDEAAAMLEGASLVKVAEVAKSKRYTLSPLGEELLNYRQYKLMQERVKRKEVGQ</sequence>
<organism evidence="1 2">
    <name type="scientific">Paenibacillus apis</name>
    <dbReference type="NCBI Taxonomy" id="1792174"/>
    <lineage>
        <taxon>Bacteria</taxon>
        <taxon>Bacillati</taxon>
        <taxon>Bacillota</taxon>
        <taxon>Bacilli</taxon>
        <taxon>Bacillales</taxon>
        <taxon>Paenibacillaceae</taxon>
        <taxon>Paenibacillus</taxon>
    </lineage>
</organism>
<protein>
    <submittedName>
        <fullName evidence="1">Uncharacterized protein</fullName>
    </submittedName>
</protein>
<dbReference type="EMBL" id="BORS01000006">
    <property type="protein sequence ID" value="GIO42270.1"/>
    <property type="molecule type" value="Genomic_DNA"/>
</dbReference>
<reference evidence="1" key="1">
    <citation type="submission" date="2021-03" db="EMBL/GenBank/DDBJ databases">
        <title>Antimicrobial resistance genes in bacteria isolated from Japanese honey, and their potential for conferring macrolide and lincosamide resistance in the American foulbrood pathogen Paenibacillus larvae.</title>
        <authorList>
            <person name="Okamoto M."/>
            <person name="Kumagai M."/>
            <person name="Kanamori H."/>
            <person name="Takamatsu D."/>
        </authorList>
    </citation>
    <scope>NUCLEOTIDE SEQUENCE</scope>
    <source>
        <strain evidence="1">J41TS4</strain>
    </source>
</reference>
<gene>
    <name evidence="1" type="ORF">J41TS4_20280</name>
</gene>
<name>A0A919Y4J1_9BACL</name>
<proteinExistence type="predicted"/>